<sequence>MSSDGIIEIPGIIILFACLLRCVQYLLQSSAANTFKQIRAFWLTAVLVFFAVIRRELNYLPDLLVPTDFVLFSHSYDWWEDLVLTIVYVLIVGLLAYSWRYLWAILKKVPVSLYFSVAALALLEYMGENAIMIPEAFGVITEELSETAIYGIALIYLWRLNLNEYDCQVEETSELHCQTASH</sequence>
<reference evidence="2 3" key="1">
    <citation type="submission" date="2018-05" db="EMBL/GenBank/DDBJ databases">
        <title>Genomic Encyclopedia of Type Strains, Phase IV (KMG-IV): sequencing the most valuable type-strain genomes for metagenomic binning, comparative biology and taxonomic classification.</title>
        <authorList>
            <person name="Goeker M."/>
        </authorList>
    </citation>
    <scope>NUCLEOTIDE SEQUENCE [LARGE SCALE GENOMIC DNA]</scope>
    <source>
        <strain evidence="2 3">DSM 7229</strain>
    </source>
</reference>
<gene>
    <name evidence="2" type="ORF">C8D84_106104</name>
</gene>
<feature type="transmembrane region" description="Helical" evidence="1">
    <location>
        <begin position="111"/>
        <end position="127"/>
    </location>
</feature>
<evidence type="ECO:0000313" key="2">
    <source>
        <dbReference type="EMBL" id="PWK12974.1"/>
    </source>
</evidence>
<organism evidence="2 3">
    <name type="scientific">Psychrobacter immobilis</name>
    <dbReference type="NCBI Taxonomy" id="498"/>
    <lineage>
        <taxon>Bacteria</taxon>
        <taxon>Pseudomonadati</taxon>
        <taxon>Pseudomonadota</taxon>
        <taxon>Gammaproteobacteria</taxon>
        <taxon>Moraxellales</taxon>
        <taxon>Moraxellaceae</taxon>
        <taxon>Psychrobacter</taxon>
    </lineage>
</organism>
<proteinExistence type="predicted"/>
<comment type="caution">
    <text evidence="2">The sequence shown here is derived from an EMBL/GenBank/DDBJ whole genome shotgun (WGS) entry which is preliminary data.</text>
</comment>
<keyword evidence="1" id="KW-0812">Transmembrane</keyword>
<feature type="transmembrane region" description="Helical" evidence="1">
    <location>
        <begin position="82"/>
        <end position="99"/>
    </location>
</feature>
<accession>A0A2V2A397</accession>
<dbReference type="EMBL" id="QGGM01000006">
    <property type="protein sequence ID" value="PWK12974.1"/>
    <property type="molecule type" value="Genomic_DNA"/>
</dbReference>
<dbReference type="Proteomes" id="UP000245655">
    <property type="component" value="Unassembled WGS sequence"/>
</dbReference>
<dbReference type="AlphaFoldDB" id="A0A2V2A397"/>
<feature type="transmembrane region" description="Helical" evidence="1">
    <location>
        <begin position="39"/>
        <end position="57"/>
    </location>
</feature>
<keyword evidence="1" id="KW-0472">Membrane</keyword>
<dbReference type="RefSeq" id="WP_228244507.1">
    <property type="nucleotide sequence ID" value="NZ_CAJGZY010000007.1"/>
</dbReference>
<dbReference type="GeneID" id="60255169"/>
<evidence type="ECO:0000256" key="1">
    <source>
        <dbReference type="SAM" id="Phobius"/>
    </source>
</evidence>
<evidence type="ECO:0000313" key="3">
    <source>
        <dbReference type="Proteomes" id="UP000245655"/>
    </source>
</evidence>
<feature type="transmembrane region" description="Helical" evidence="1">
    <location>
        <begin position="6"/>
        <end position="27"/>
    </location>
</feature>
<keyword evidence="3" id="KW-1185">Reference proteome</keyword>
<protein>
    <submittedName>
        <fullName evidence="2">Uncharacterized protein</fullName>
    </submittedName>
</protein>
<name>A0A2V2A397_PSYIM</name>
<keyword evidence="1" id="KW-1133">Transmembrane helix</keyword>